<proteinExistence type="predicted"/>
<evidence type="ECO:0000313" key="7">
    <source>
        <dbReference type="EMBL" id="AKO66273.1"/>
    </source>
</evidence>
<dbReference type="Proteomes" id="UP000066549">
    <property type="component" value="Chromosome"/>
</dbReference>
<keyword evidence="3 6" id="KW-0812">Transmembrane</keyword>
<keyword evidence="2" id="KW-1003">Cell membrane</keyword>
<feature type="transmembrane region" description="Helical" evidence="6">
    <location>
        <begin position="319"/>
        <end position="340"/>
    </location>
</feature>
<gene>
    <name evidence="7" type="ORF">VI33_06305</name>
</gene>
<feature type="transmembrane region" description="Helical" evidence="6">
    <location>
        <begin position="80"/>
        <end position="104"/>
    </location>
</feature>
<dbReference type="PANTHER" id="PTHR30250:SF11">
    <property type="entry name" value="O-ANTIGEN TRANSPORTER-RELATED"/>
    <property type="match status" value="1"/>
</dbReference>
<keyword evidence="5 6" id="KW-0472">Membrane</keyword>
<dbReference type="Pfam" id="PF01943">
    <property type="entry name" value="Polysacc_synt"/>
    <property type="match status" value="1"/>
</dbReference>
<feature type="transmembrane region" description="Helical" evidence="6">
    <location>
        <begin position="282"/>
        <end position="299"/>
    </location>
</feature>
<dbReference type="AlphaFoldDB" id="A0A0H4J3E3"/>
<evidence type="ECO:0000313" key="8">
    <source>
        <dbReference type="Proteomes" id="UP000066549"/>
    </source>
</evidence>
<evidence type="ECO:0000256" key="2">
    <source>
        <dbReference type="ARBA" id="ARBA00022475"/>
    </source>
</evidence>
<protein>
    <recommendedName>
        <fullName evidence="9">Polysaccharide biosynthesis protein</fullName>
    </recommendedName>
</protein>
<accession>A0A0H4J3E3</accession>
<dbReference type="GO" id="GO:0005886">
    <property type="term" value="C:plasma membrane"/>
    <property type="evidence" value="ECO:0007669"/>
    <property type="project" value="UniProtKB-SubCell"/>
</dbReference>
<dbReference type="EMBL" id="CP011002">
    <property type="protein sequence ID" value="AKO66273.1"/>
    <property type="molecule type" value="Genomic_DNA"/>
</dbReference>
<feature type="transmembrane region" description="Helical" evidence="6">
    <location>
        <begin position="227"/>
        <end position="245"/>
    </location>
</feature>
<comment type="subcellular location">
    <subcellularLocation>
        <location evidence="1">Cell membrane</location>
        <topology evidence="1">Multi-pass membrane protein</topology>
    </subcellularLocation>
</comment>
<sequence length="404" mass="46869">MFFNILKHALSRGSIILTNQLSVLIAIPILASRLDFFIFGQVAIGFVLVQLSWVVSDWGVQHFSIENWSRAKTLRDKNRLISLLLSLRLSIAVVCLLIILFLIMANLLNFPLLFWMSIIPSILMWGAYPLWFFQVNKIPQTMILPTLISRLVYLLVIYFLVNDNSSAYWAFLAQGINMGAITLYAYWHMIMRHSYSWINFNKKQFTLVIQSSFPYLLNAVTNNQINTLWGFGLTIVGGPMAMAIFNLGDQVYRMGGALTNVIAQSIRIYSKESSFNKTIPSVLFFISTYLMLAFIVSFFAKDIVMKFFSEDYYEAIKLIQMMTVIWALHAIIKILNYPILRKFFSTHFINKLTFKFLILHVFVFLVWINLFNSPLSMTYFFGCVVLIHLITFIYLVYLKVHLKK</sequence>
<evidence type="ECO:0000256" key="6">
    <source>
        <dbReference type="SAM" id="Phobius"/>
    </source>
</evidence>
<feature type="transmembrane region" description="Helical" evidence="6">
    <location>
        <begin position="110"/>
        <end position="131"/>
    </location>
</feature>
<evidence type="ECO:0000256" key="5">
    <source>
        <dbReference type="ARBA" id="ARBA00023136"/>
    </source>
</evidence>
<dbReference type="InterPro" id="IPR002797">
    <property type="entry name" value="Polysacc_synth"/>
</dbReference>
<feature type="transmembrane region" description="Helical" evidence="6">
    <location>
        <begin position="12"/>
        <end position="31"/>
    </location>
</feature>
<evidence type="ECO:0000256" key="4">
    <source>
        <dbReference type="ARBA" id="ARBA00022989"/>
    </source>
</evidence>
<feature type="transmembrane region" description="Helical" evidence="6">
    <location>
        <begin position="143"/>
        <end position="161"/>
    </location>
</feature>
<feature type="transmembrane region" description="Helical" evidence="6">
    <location>
        <begin position="167"/>
        <end position="187"/>
    </location>
</feature>
<feature type="transmembrane region" description="Helical" evidence="6">
    <location>
        <begin position="37"/>
        <end position="60"/>
    </location>
</feature>
<organism evidence="7 8">
    <name type="scientific">Methylophilales bacterium MBRS-H7</name>
    <dbReference type="NCBI Taxonomy" id="1623450"/>
    <lineage>
        <taxon>Bacteria</taxon>
        <taxon>Pseudomonadati</taxon>
        <taxon>Pseudomonadota</taxon>
        <taxon>Betaproteobacteria</taxon>
        <taxon>Nitrosomonadales</taxon>
        <taxon>OM43 clade</taxon>
    </lineage>
</organism>
<evidence type="ECO:0008006" key="9">
    <source>
        <dbReference type="Google" id="ProtNLM"/>
    </source>
</evidence>
<evidence type="ECO:0000256" key="1">
    <source>
        <dbReference type="ARBA" id="ARBA00004651"/>
    </source>
</evidence>
<reference evidence="7 8" key="1">
    <citation type="submission" date="2015-03" db="EMBL/GenBank/DDBJ databases">
        <title>Comparative analysis of the OM43 clade including a novel species from Red Sea uncovers genomic and metabolic diversity among marine methylotrophs.</title>
        <authorList>
            <person name="Jimenez-Infante F."/>
            <person name="Ngugi D.K."/>
            <person name="Vinu M."/>
            <person name="Alam I."/>
            <person name="Kamau A."/>
            <person name="Blom J."/>
            <person name="Bajic V.B."/>
            <person name="Stingl U."/>
        </authorList>
    </citation>
    <scope>NUCLEOTIDE SEQUENCE [LARGE SCALE GENOMIC DNA]</scope>
    <source>
        <strain evidence="7 8">MBRSH7</strain>
    </source>
</reference>
<dbReference type="PANTHER" id="PTHR30250">
    <property type="entry name" value="PST FAMILY PREDICTED COLANIC ACID TRANSPORTER"/>
    <property type="match status" value="1"/>
</dbReference>
<feature type="transmembrane region" description="Helical" evidence="6">
    <location>
        <begin position="377"/>
        <end position="398"/>
    </location>
</feature>
<keyword evidence="8" id="KW-1185">Reference proteome</keyword>
<keyword evidence="4 6" id="KW-1133">Transmembrane helix</keyword>
<name>A0A0H4J3E3_9PROT</name>
<dbReference type="InterPro" id="IPR050833">
    <property type="entry name" value="Poly_Biosynth_Transport"/>
</dbReference>
<feature type="transmembrane region" description="Helical" evidence="6">
    <location>
        <begin position="352"/>
        <end position="371"/>
    </location>
</feature>
<evidence type="ECO:0000256" key="3">
    <source>
        <dbReference type="ARBA" id="ARBA00022692"/>
    </source>
</evidence>